<sequence length="888" mass="101558">MQISLSFDLYSLVVPQDWKKLFDKLQQRKNGRSYISLPVESLNHALQLLLDDEILFPSKNAFKLKSNTKWLYTKTDKVSTDYIATVVKTWLRISLQNTKSLTEADIAEINSLSGDDLHFEKVQLPEKVWTIEDDKLEINSLYYNLIPYLLASAIASEPLKLIDPTTGEVFKEVVFRSCCVDNGDVAELISWSPESETKEVTDKDTKKKKKTRHYYSYRINFALHYAADGKPYISCNYGIRRWVSWELGYLSSRVTVYVNPTNSTRFAPCQLKFVKKKKDAHDKKNDDKKKNIEFEGHLARLISELNFRDKFTALEVINNPCKQDELAWGVVYNNNMSHSHNAGIGLFPQDIEIFHNCCREKIQKVFGDVFPTIETYIRCDNKQAVKKTSSGYKAVGKFIKSHFAIESEEIPFYIPQDLRLILLSQTTASNKLIYLLASKYGINDVVVYELGANGAELTGKNWDSEIKERIKKILNTLKTNYASSNKQTITLIEILPKDNFWRDASQDPKPCFRPALAMLGSVTDHFVAEDDEEDRQDALSEEELNNAINEREETIEANKQQGKFAKISLKSNLAYRMESSLKSLLSMAGAHTITNIEAENFPSDVASIGVYLIPYYTDDSTYLPVAVKKDKTGITAKAYGCNNWLDFHTFQVKMASGLKEITPIKLNPSKIQDWVFNNLFQECQQPTLFYFDTTNLRNRGLVFLQKQFWRKHYLAFRSDKNEPISYIPTSNYPHIRVASIIAPNNEHEVPIYRVCDEDGELKGHTAGVFYPSSLDSECGNYYLSNQRPETRSGGILNESKLVYLAKTKGANKGQLKKPNPRAQGYNPRGVILNLILQEGDCFSDWATLVQCQRLYGMIEYLDATIFAEGLHRAAKLNKYRPIQAIREP</sequence>
<evidence type="ECO:0000313" key="2">
    <source>
        <dbReference type="EMBL" id="MBE9213661.1"/>
    </source>
</evidence>
<gene>
    <name evidence="2" type="ORF">IQ247_13465</name>
</gene>
<reference evidence="2" key="1">
    <citation type="submission" date="2020-10" db="EMBL/GenBank/DDBJ databases">
        <authorList>
            <person name="Castelo-Branco R."/>
            <person name="Eusebio N."/>
            <person name="Adriana R."/>
            <person name="Vieira A."/>
            <person name="Brugerolle De Fraissinette N."/>
            <person name="Rezende De Castro R."/>
            <person name="Schneider M.P."/>
            <person name="Vasconcelos V."/>
            <person name="Leao P.N."/>
        </authorList>
    </citation>
    <scope>NUCLEOTIDE SEQUENCE</scope>
    <source>
        <strain evidence="2">LEGE 06105</strain>
    </source>
</reference>
<name>A0A8J7K0F8_9CYAN</name>
<comment type="caution">
    <text evidence="2">The sequence shown here is derived from an EMBL/GenBank/DDBJ whole genome shotgun (WGS) entry which is preliminary data.</text>
</comment>
<evidence type="ECO:0000313" key="3">
    <source>
        <dbReference type="Proteomes" id="UP000620559"/>
    </source>
</evidence>
<dbReference type="EMBL" id="JADEWL010000038">
    <property type="protein sequence ID" value="MBE9213661.1"/>
    <property type="molecule type" value="Genomic_DNA"/>
</dbReference>
<dbReference type="InterPro" id="IPR025085">
    <property type="entry name" value="pPIWI_RE_X"/>
</dbReference>
<keyword evidence="3" id="KW-1185">Reference proteome</keyword>
<dbReference type="RefSeq" id="WP_193920776.1">
    <property type="nucleotide sequence ID" value="NZ_JADEWL010000038.1"/>
</dbReference>
<evidence type="ECO:0000259" key="1">
    <source>
        <dbReference type="Pfam" id="PF13111"/>
    </source>
</evidence>
<dbReference type="Pfam" id="PF13111">
    <property type="entry name" value="pPIWI_RE_X"/>
    <property type="match status" value="1"/>
</dbReference>
<feature type="domain" description="pPIWI-RE module N-terminal" evidence="1">
    <location>
        <begin position="8"/>
        <end position="350"/>
    </location>
</feature>
<dbReference type="Proteomes" id="UP000620559">
    <property type="component" value="Unassembled WGS sequence"/>
</dbReference>
<protein>
    <submittedName>
        <fullName evidence="2">DUF3962 domain-containing protein</fullName>
    </submittedName>
</protein>
<proteinExistence type="predicted"/>
<accession>A0A8J7K0F8</accession>
<dbReference type="AlphaFoldDB" id="A0A8J7K0F8"/>
<organism evidence="2 3">
    <name type="scientific">Plectonema cf. radiosum LEGE 06105</name>
    <dbReference type="NCBI Taxonomy" id="945769"/>
    <lineage>
        <taxon>Bacteria</taxon>
        <taxon>Bacillati</taxon>
        <taxon>Cyanobacteriota</taxon>
        <taxon>Cyanophyceae</taxon>
        <taxon>Oscillatoriophycideae</taxon>
        <taxon>Oscillatoriales</taxon>
        <taxon>Microcoleaceae</taxon>
        <taxon>Plectonema</taxon>
    </lineage>
</organism>